<keyword evidence="3" id="KW-1185">Reference proteome</keyword>
<dbReference type="VEuPathDB" id="GiardiaDB:SS50377_20883"/>
<dbReference type="Proteomes" id="UP000018208">
    <property type="component" value="Unassembled WGS sequence"/>
</dbReference>
<evidence type="ECO:0000313" key="1">
    <source>
        <dbReference type="EMBL" id="EST43559.1"/>
    </source>
</evidence>
<organism evidence="1">
    <name type="scientific">Spironucleus salmonicida</name>
    <dbReference type="NCBI Taxonomy" id="348837"/>
    <lineage>
        <taxon>Eukaryota</taxon>
        <taxon>Metamonada</taxon>
        <taxon>Diplomonadida</taxon>
        <taxon>Hexamitidae</taxon>
        <taxon>Hexamitinae</taxon>
        <taxon>Spironucleus</taxon>
    </lineage>
</organism>
<evidence type="ECO:0000313" key="3">
    <source>
        <dbReference type="Proteomes" id="UP000018208"/>
    </source>
</evidence>
<reference evidence="1 2" key="1">
    <citation type="journal article" date="2014" name="PLoS Genet.">
        <title>The Genome of Spironucleus salmonicida Highlights a Fish Pathogen Adapted to Fluctuating Environments.</title>
        <authorList>
            <person name="Xu F."/>
            <person name="Jerlstrom-Hultqvist J."/>
            <person name="Einarsson E."/>
            <person name="Astvaldsson A."/>
            <person name="Svard S.G."/>
            <person name="Andersson J.O."/>
        </authorList>
    </citation>
    <scope>NUCLEOTIDE SEQUENCE</scope>
    <source>
        <strain evidence="2">ATCC 50377</strain>
    </source>
</reference>
<protein>
    <submittedName>
        <fullName evidence="1">Uncharacterized protein</fullName>
    </submittedName>
</protein>
<name>V6LS00_9EUKA</name>
<reference evidence="2" key="2">
    <citation type="submission" date="2020-12" db="EMBL/GenBank/DDBJ databases">
        <title>New Spironucleus salmonicida genome in near-complete chromosomes.</title>
        <authorList>
            <person name="Xu F."/>
            <person name="Kurt Z."/>
            <person name="Jimenez-Gonzalez A."/>
            <person name="Astvaldsson A."/>
            <person name="Andersson J.O."/>
            <person name="Svard S.G."/>
        </authorList>
    </citation>
    <scope>NUCLEOTIDE SEQUENCE</scope>
    <source>
        <strain evidence="2">ATCC 50377</strain>
    </source>
</reference>
<proteinExistence type="predicted"/>
<dbReference type="AlphaFoldDB" id="V6LS00"/>
<accession>V6LS00</accession>
<dbReference type="EMBL" id="AUWU02000001">
    <property type="protein sequence ID" value="KAH0577529.1"/>
    <property type="molecule type" value="Genomic_DNA"/>
</dbReference>
<evidence type="ECO:0000313" key="2">
    <source>
        <dbReference type="EMBL" id="KAH0577529.1"/>
    </source>
</evidence>
<dbReference type="EMBL" id="KI546135">
    <property type="protein sequence ID" value="EST43559.1"/>
    <property type="molecule type" value="Genomic_DNA"/>
</dbReference>
<gene>
    <name evidence="1" type="ORF">SS50377_16597</name>
    <name evidence="2" type="ORF">SS50377_20883</name>
</gene>
<sequence length="237" mass="27004">MAAEVFINERSSGKLLSHIIINPILSTYPQLTSTFITSFFSAVQQKSFMPLTFLQFETFSLSFDQNSKIQLIVASKLSSAHYLRAFARQAVLLSTVLTNSSILELEWNRIHFRILQQLVQEAKRLQFIRGSGLFLREKVDEKGEFMENFRGSAEKVRIEFKERPNGQFWLGQDMAVRCDNVILVVQFDKNAVFEQIGDGEEIQRGRFGIVGFPGSDDICAEVSQIAQSCRECVEMIV</sequence>